<evidence type="ECO:0000259" key="8">
    <source>
        <dbReference type="PROSITE" id="PS50106"/>
    </source>
</evidence>
<dbReference type="NCBIfam" id="TIGR00225">
    <property type="entry name" value="prc"/>
    <property type="match status" value="1"/>
</dbReference>
<dbReference type="GO" id="GO:0006508">
    <property type="term" value="P:proteolysis"/>
    <property type="evidence" value="ECO:0007669"/>
    <property type="project" value="UniProtKB-KW"/>
</dbReference>
<dbReference type="InterPro" id="IPR036034">
    <property type="entry name" value="PDZ_sf"/>
</dbReference>
<keyword evidence="4 5" id="KW-0720">Serine protease</keyword>
<dbReference type="SUPFAM" id="SSF52096">
    <property type="entry name" value="ClpP/crotonase"/>
    <property type="match status" value="1"/>
</dbReference>
<organism evidence="9 10">
    <name type="scientific">Lachnobacterium bovis DSM 14045</name>
    <dbReference type="NCBI Taxonomy" id="1122142"/>
    <lineage>
        <taxon>Bacteria</taxon>
        <taxon>Bacillati</taxon>
        <taxon>Bacillota</taxon>
        <taxon>Clostridia</taxon>
        <taxon>Lachnospirales</taxon>
        <taxon>Lachnospiraceae</taxon>
        <taxon>Lachnobacterium</taxon>
    </lineage>
</organism>
<dbReference type="SMART" id="SM00245">
    <property type="entry name" value="TSPc"/>
    <property type="match status" value="1"/>
</dbReference>
<dbReference type="STRING" id="1122142.SAMN02910414_01002"/>
<protein>
    <submittedName>
        <fullName evidence="9">Carboxyl-terminal processing protease</fullName>
    </submittedName>
</protein>
<dbReference type="Pfam" id="PF00595">
    <property type="entry name" value="PDZ"/>
    <property type="match status" value="1"/>
</dbReference>
<evidence type="ECO:0000256" key="6">
    <source>
        <dbReference type="SAM" id="MobiDB-lite"/>
    </source>
</evidence>
<feature type="compositionally biased region" description="Basic and acidic residues" evidence="6">
    <location>
        <begin position="1"/>
        <end position="10"/>
    </location>
</feature>
<dbReference type="PANTHER" id="PTHR32060:SF30">
    <property type="entry name" value="CARBOXY-TERMINAL PROCESSING PROTEASE CTPA"/>
    <property type="match status" value="1"/>
</dbReference>
<evidence type="ECO:0000256" key="5">
    <source>
        <dbReference type="RuleBase" id="RU004404"/>
    </source>
</evidence>
<keyword evidence="7" id="KW-0472">Membrane</keyword>
<keyword evidence="7" id="KW-0812">Transmembrane</keyword>
<sequence length="462" mass="51904">MFKKSEKDSVENDTVNSDSEEKNTVESESEKLQENASEENDVDVREKKKLLKKLKNKFVTGVLCGVTFTLIITFGSAYIYSYATGRYFVFKANNKMRVGNEILDNKSMDKINELRTYMDLYYYKGYDADKVKNSMYSGIVAGLGDKYSTYYTKEEYKAFKQESAGEYCGIGTQVTQDPNDKSIRITKVYDGSPASQGGLKEGDIIKKVNEKDVSKQELAKVAQDLRGKENTKVKVEVFRKEENKNISVELTRKKLELPSVTYKVLNGNIGYIAITEFQDKTDEQFKDAIDNLKKQNVKGFIFDVRSNPGGMLNSVVSMLNNVLPKGVVVYTKDKYGNKEVARSDGKNRLDYPITVLINGESASASEIFAGAIKDYKYGTIIGEKSFGKGIVQSIFKLEDGDAIKITTARYYTPNGHYIHGKGIKPDIGVKLDIEAQKDGYDINKDNQVQKAIEVLDEKINGK</sequence>
<dbReference type="EMBL" id="FNPG01000010">
    <property type="protein sequence ID" value="SDY20402.1"/>
    <property type="molecule type" value="Genomic_DNA"/>
</dbReference>
<dbReference type="GO" id="GO:0004175">
    <property type="term" value="F:endopeptidase activity"/>
    <property type="evidence" value="ECO:0007669"/>
    <property type="project" value="TreeGrafter"/>
</dbReference>
<dbReference type="PROSITE" id="PS50106">
    <property type="entry name" value="PDZ"/>
    <property type="match status" value="1"/>
</dbReference>
<dbReference type="GO" id="GO:0008236">
    <property type="term" value="F:serine-type peptidase activity"/>
    <property type="evidence" value="ECO:0007669"/>
    <property type="project" value="UniProtKB-KW"/>
</dbReference>
<dbReference type="Gene3D" id="2.30.42.10">
    <property type="match status" value="1"/>
</dbReference>
<dbReference type="AlphaFoldDB" id="A0A1H3HYD9"/>
<feature type="region of interest" description="Disordered" evidence="6">
    <location>
        <begin position="1"/>
        <end position="40"/>
    </location>
</feature>
<keyword evidence="10" id="KW-1185">Reference proteome</keyword>
<reference evidence="9 10" key="1">
    <citation type="submission" date="2016-10" db="EMBL/GenBank/DDBJ databases">
        <authorList>
            <person name="de Groot N.N."/>
        </authorList>
    </citation>
    <scope>NUCLEOTIDE SEQUENCE [LARGE SCALE GENOMIC DNA]</scope>
    <source>
        <strain evidence="9 10">DSM 14045</strain>
    </source>
</reference>
<dbReference type="InterPro" id="IPR004447">
    <property type="entry name" value="Peptidase_S41A"/>
</dbReference>
<keyword evidence="2 5" id="KW-0645">Protease</keyword>
<dbReference type="CDD" id="cd06782">
    <property type="entry name" value="cpPDZ_CPP-like"/>
    <property type="match status" value="1"/>
</dbReference>
<feature type="domain" description="PDZ" evidence="8">
    <location>
        <begin position="156"/>
        <end position="226"/>
    </location>
</feature>
<comment type="similarity">
    <text evidence="1 5">Belongs to the peptidase S41A family.</text>
</comment>
<dbReference type="Gene3D" id="3.30.750.44">
    <property type="match status" value="1"/>
</dbReference>
<dbReference type="InterPro" id="IPR029045">
    <property type="entry name" value="ClpP/crotonase-like_dom_sf"/>
</dbReference>
<evidence type="ECO:0000256" key="4">
    <source>
        <dbReference type="ARBA" id="ARBA00022825"/>
    </source>
</evidence>
<dbReference type="SMART" id="SM00228">
    <property type="entry name" value="PDZ"/>
    <property type="match status" value="1"/>
</dbReference>
<evidence type="ECO:0000256" key="2">
    <source>
        <dbReference type="ARBA" id="ARBA00022670"/>
    </source>
</evidence>
<name>A0A1H3HYD9_9FIRM</name>
<evidence type="ECO:0000256" key="7">
    <source>
        <dbReference type="SAM" id="Phobius"/>
    </source>
</evidence>
<dbReference type="CDD" id="cd07560">
    <property type="entry name" value="Peptidase_S41_CPP"/>
    <property type="match status" value="1"/>
</dbReference>
<keyword evidence="3 5" id="KW-0378">Hydrolase</keyword>
<dbReference type="RefSeq" id="WP_083354453.1">
    <property type="nucleotide sequence ID" value="NZ_FNPG01000010.1"/>
</dbReference>
<dbReference type="GO" id="GO:0030288">
    <property type="term" value="C:outer membrane-bounded periplasmic space"/>
    <property type="evidence" value="ECO:0007669"/>
    <property type="project" value="TreeGrafter"/>
</dbReference>
<dbReference type="GO" id="GO:0007165">
    <property type="term" value="P:signal transduction"/>
    <property type="evidence" value="ECO:0007669"/>
    <property type="project" value="TreeGrafter"/>
</dbReference>
<dbReference type="SUPFAM" id="SSF50156">
    <property type="entry name" value="PDZ domain-like"/>
    <property type="match status" value="1"/>
</dbReference>
<evidence type="ECO:0000256" key="3">
    <source>
        <dbReference type="ARBA" id="ARBA00022801"/>
    </source>
</evidence>
<dbReference type="Gene3D" id="3.90.226.10">
    <property type="entry name" value="2-enoyl-CoA Hydratase, Chain A, domain 1"/>
    <property type="match status" value="1"/>
</dbReference>
<keyword evidence="7" id="KW-1133">Transmembrane helix</keyword>
<feature type="transmembrane region" description="Helical" evidence="7">
    <location>
        <begin position="58"/>
        <end position="80"/>
    </location>
</feature>
<proteinExistence type="inferred from homology"/>
<accession>A0A1H3HYD9</accession>
<gene>
    <name evidence="9" type="ORF">SAMN02910414_01002</name>
</gene>
<feature type="compositionally biased region" description="Basic and acidic residues" evidence="6">
    <location>
        <begin position="19"/>
        <end position="33"/>
    </location>
</feature>
<dbReference type="InterPro" id="IPR005151">
    <property type="entry name" value="Tail-specific_protease"/>
</dbReference>
<dbReference type="OrthoDB" id="9812068at2"/>
<dbReference type="Pfam" id="PF03572">
    <property type="entry name" value="Peptidase_S41"/>
    <property type="match status" value="1"/>
</dbReference>
<evidence type="ECO:0000256" key="1">
    <source>
        <dbReference type="ARBA" id="ARBA00009179"/>
    </source>
</evidence>
<evidence type="ECO:0000313" key="10">
    <source>
        <dbReference type="Proteomes" id="UP000183918"/>
    </source>
</evidence>
<dbReference type="PANTHER" id="PTHR32060">
    <property type="entry name" value="TAIL-SPECIFIC PROTEASE"/>
    <property type="match status" value="1"/>
</dbReference>
<dbReference type="InterPro" id="IPR001478">
    <property type="entry name" value="PDZ"/>
</dbReference>
<dbReference type="Proteomes" id="UP000183918">
    <property type="component" value="Unassembled WGS sequence"/>
</dbReference>
<evidence type="ECO:0000313" key="9">
    <source>
        <dbReference type="EMBL" id="SDY20402.1"/>
    </source>
</evidence>